<reference evidence="2 3" key="2">
    <citation type="submission" date="2018-11" db="EMBL/GenBank/DDBJ databases">
        <authorList>
            <consortium name="Pathogen Informatics"/>
        </authorList>
    </citation>
    <scope>NUCLEOTIDE SEQUENCE [LARGE SCALE GENOMIC DNA]</scope>
</reference>
<dbReference type="OMA" id="LICTCEI"/>
<evidence type="ECO:0000313" key="3">
    <source>
        <dbReference type="Proteomes" id="UP000271162"/>
    </source>
</evidence>
<protein>
    <submittedName>
        <fullName evidence="2 4">Uncharacterized protein</fullName>
    </submittedName>
</protein>
<gene>
    <name evidence="2" type="ORF">NBR_LOCUS14840</name>
</gene>
<accession>A0A0N4YDV8</accession>
<dbReference type="Proteomes" id="UP000271162">
    <property type="component" value="Unassembled WGS sequence"/>
</dbReference>
<sequence>MGWSAIVIVLVFAIVSVESFPDDAMIGIRSAAGDPLERYEREIEPMPMIGIRSAGDDDFPGDGMVGIAMPRASKPHFRPRPAGVRSGFCEDNLQYYNKNCLGMYVDRDENTRAALYQFCPWFENKCIRGR</sequence>
<evidence type="ECO:0000256" key="1">
    <source>
        <dbReference type="SAM" id="SignalP"/>
    </source>
</evidence>
<feature type="chain" id="PRO_5043125764" evidence="1">
    <location>
        <begin position="20"/>
        <end position="130"/>
    </location>
</feature>
<feature type="signal peptide" evidence="1">
    <location>
        <begin position="1"/>
        <end position="19"/>
    </location>
</feature>
<dbReference type="AlphaFoldDB" id="A0A0N4YDV8"/>
<organism evidence="4">
    <name type="scientific">Nippostrongylus brasiliensis</name>
    <name type="common">Rat hookworm</name>
    <dbReference type="NCBI Taxonomy" id="27835"/>
    <lineage>
        <taxon>Eukaryota</taxon>
        <taxon>Metazoa</taxon>
        <taxon>Ecdysozoa</taxon>
        <taxon>Nematoda</taxon>
        <taxon>Chromadorea</taxon>
        <taxon>Rhabditida</taxon>
        <taxon>Rhabditina</taxon>
        <taxon>Rhabditomorpha</taxon>
        <taxon>Strongyloidea</taxon>
        <taxon>Heligmosomidae</taxon>
        <taxon>Nippostrongylus</taxon>
    </lineage>
</organism>
<evidence type="ECO:0000313" key="2">
    <source>
        <dbReference type="EMBL" id="VDL78434.1"/>
    </source>
</evidence>
<keyword evidence="1" id="KW-0732">Signal</keyword>
<name>A0A0N4YDV8_NIPBR</name>
<proteinExistence type="predicted"/>
<keyword evidence="3" id="KW-1185">Reference proteome</keyword>
<evidence type="ECO:0000313" key="4">
    <source>
        <dbReference type="WBParaSite" id="NBR_0001483901-mRNA-1"/>
    </source>
</evidence>
<reference evidence="4" key="1">
    <citation type="submission" date="2017-02" db="UniProtKB">
        <authorList>
            <consortium name="WormBaseParasite"/>
        </authorList>
    </citation>
    <scope>IDENTIFICATION</scope>
</reference>
<dbReference type="WBParaSite" id="NBR_0001483901-mRNA-1">
    <property type="protein sequence ID" value="NBR_0001483901-mRNA-1"/>
    <property type="gene ID" value="NBR_0001483901"/>
</dbReference>
<dbReference type="EMBL" id="UYSL01021511">
    <property type="protein sequence ID" value="VDL78434.1"/>
    <property type="molecule type" value="Genomic_DNA"/>
</dbReference>